<dbReference type="AlphaFoldDB" id="A0A2A2JKK4"/>
<feature type="region of interest" description="Disordered" evidence="1">
    <location>
        <begin position="389"/>
        <end position="433"/>
    </location>
</feature>
<feature type="compositionally biased region" description="Acidic residues" evidence="1">
    <location>
        <begin position="390"/>
        <end position="399"/>
    </location>
</feature>
<feature type="compositionally biased region" description="Low complexity" evidence="1">
    <location>
        <begin position="411"/>
        <end position="422"/>
    </location>
</feature>
<evidence type="ECO:0000313" key="3">
    <source>
        <dbReference type="Proteomes" id="UP000218231"/>
    </source>
</evidence>
<comment type="caution">
    <text evidence="2">The sequence shown here is derived from an EMBL/GenBank/DDBJ whole genome shotgun (WGS) entry which is preliminary data.</text>
</comment>
<evidence type="ECO:0000256" key="1">
    <source>
        <dbReference type="SAM" id="MobiDB-lite"/>
    </source>
</evidence>
<dbReference type="EMBL" id="LIAE01010377">
    <property type="protein sequence ID" value="PAV62296.1"/>
    <property type="molecule type" value="Genomic_DNA"/>
</dbReference>
<keyword evidence="3" id="KW-1185">Reference proteome</keyword>
<evidence type="ECO:0000313" key="2">
    <source>
        <dbReference type="EMBL" id="PAV62296.1"/>
    </source>
</evidence>
<dbReference type="Proteomes" id="UP000218231">
    <property type="component" value="Unassembled WGS sequence"/>
</dbReference>
<protein>
    <submittedName>
        <fullName evidence="2">Uncharacterized protein</fullName>
    </submittedName>
</protein>
<gene>
    <name evidence="2" type="ORF">WR25_03971</name>
</gene>
<reference evidence="2 3" key="1">
    <citation type="journal article" date="2017" name="Curr. Biol.">
        <title>Genome architecture and evolution of a unichromosomal asexual nematode.</title>
        <authorList>
            <person name="Fradin H."/>
            <person name="Zegar C."/>
            <person name="Gutwein M."/>
            <person name="Lucas J."/>
            <person name="Kovtun M."/>
            <person name="Corcoran D."/>
            <person name="Baugh L.R."/>
            <person name="Kiontke K."/>
            <person name="Gunsalus K."/>
            <person name="Fitch D.H."/>
            <person name="Piano F."/>
        </authorList>
    </citation>
    <scope>NUCLEOTIDE SEQUENCE [LARGE SCALE GENOMIC DNA]</scope>
    <source>
        <strain evidence="2">PF1309</strain>
    </source>
</reference>
<proteinExistence type="predicted"/>
<name>A0A2A2JKK4_9BILA</name>
<sequence length="433" mass="48114">MGREETMLRNPPQPNQLLQSLKMYQSPSITPTPIDILLGGRDVNAQELSDAGSSPAVVAINGILQACLQMLNEASGGTSTRKEFLDDLRTRIDHDTHEALDQVRQGDQEDHGYFLNLPGPSTRSMTEPPRKKTKLDRMDWKEMFQNVTAMDEAQERNFYNRAKELEEKFFLALREERRKMKSQGTHQKGEQKKSRECDANVVYLLRDEEVPPHLASDKLGCTRAGITYAFMLKLLYAGCGWWFRCCDHIQEAIRNQHVNEVDLVGPLDADAPISDYKTRALLAAASGGGIGVHFLGHHLDYLTSRAVESLVIRVFLGSGLNRIHGILVDPVTRLSDLEAFQIVYLWMARACINSYELHHENDPHYATGPPASTILRLDVATVIALPPKYDEDDLSESEGEIGTGTGEHGSGNDSDSGGTNISVSNGDKRRGGD</sequence>
<accession>A0A2A2JKK4</accession>
<organism evidence="2 3">
    <name type="scientific">Diploscapter pachys</name>
    <dbReference type="NCBI Taxonomy" id="2018661"/>
    <lineage>
        <taxon>Eukaryota</taxon>
        <taxon>Metazoa</taxon>
        <taxon>Ecdysozoa</taxon>
        <taxon>Nematoda</taxon>
        <taxon>Chromadorea</taxon>
        <taxon>Rhabditida</taxon>
        <taxon>Rhabditina</taxon>
        <taxon>Rhabditomorpha</taxon>
        <taxon>Rhabditoidea</taxon>
        <taxon>Rhabditidae</taxon>
        <taxon>Diploscapter</taxon>
    </lineage>
</organism>
<feature type="region of interest" description="Disordered" evidence="1">
    <location>
        <begin position="110"/>
        <end position="133"/>
    </location>
</feature>